<feature type="transmembrane region" description="Helical" evidence="7">
    <location>
        <begin position="205"/>
        <end position="225"/>
    </location>
</feature>
<dbReference type="Proteomes" id="UP001203761">
    <property type="component" value="Unassembled WGS sequence"/>
</dbReference>
<sequence>MTEPSPFSSAPARPASTAIPAAADEPPTTTGALLTPGRRRLALFALALGGFGIGASEFVSMGLLPGIAHGLLPDLMAVDPERGIARAGQAISAYALGVVVGAPTLALLGVKMSRTRLIVLLALILAVATAVSALMPTFGLTVLARFLAGVPHGAYFGVASLIAASLMGPGSAGKGVALALSGLTIANLLGVPLFTALGQAQGWRVVYLCIAAIFALTMALLMLSLPKRPAPVGRSVADELRVLRRVQLWALVSIVSVGFAGSFTIFSYIADITEGVAGASASFVPWVLAAAGLGMTIGNIVGGISADRSLFGTIVVGYALYIVAILVLNLTMATPMGLLLAFGIMNFFHASLNPPMQGWLMRISGSSEVLGASMHHAAFNIANAIGAFAGGAVIAAGFGLRAPAALGLILASTGFAMTIIVLLTLRARAEARARRAGAGAAG</sequence>
<accession>A0ABT0R0M3</accession>
<keyword evidence="4 7" id="KW-1133">Transmembrane helix</keyword>
<evidence type="ECO:0000313" key="10">
    <source>
        <dbReference type="Proteomes" id="UP001203761"/>
    </source>
</evidence>
<dbReference type="InterPro" id="IPR036259">
    <property type="entry name" value="MFS_trans_sf"/>
</dbReference>
<feature type="transmembrane region" description="Helical" evidence="7">
    <location>
        <begin position="41"/>
        <end position="67"/>
    </location>
</feature>
<name>A0ABT0R0M3_9MICO</name>
<evidence type="ECO:0000259" key="8">
    <source>
        <dbReference type="PROSITE" id="PS50850"/>
    </source>
</evidence>
<feature type="transmembrane region" description="Helical" evidence="7">
    <location>
        <begin position="87"/>
        <end position="110"/>
    </location>
</feature>
<comment type="subcellular location">
    <subcellularLocation>
        <location evidence="1">Cell membrane</location>
        <topology evidence="1">Multi-pass membrane protein</topology>
    </subcellularLocation>
</comment>
<evidence type="ECO:0000256" key="1">
    <source>
        <dbReference type="ARBA" id="ARBA00004651"/>
    </source>
</evidence>
<organism evidence="9 10">
    <name type="scientific">Brachybacterium equifaecis</name>
    <dbReference type="NCBI Taxonomy" id="2910770"/>
    <lineage>
        <taxon>Bacteria</taxon>
        <taxon>Bacillati</taxon>
        <taxon>Actinomycetota</taxon>
        <taxon>Actinomycetes</taxon>
        <taxon>Micrococcales</taxon>
        <taxon>Dermabacteraceae</taxon>
        <taxon>Brachybacterium</taxon>
    </lineage>
</organism>
<keyword evidence="10" id="KW-1185">Reference proteome</keyword>
<keyword evidence="5 7" id="KW-0472">Membrane</keyword>
<dbReference type="SUPFAM" id="SSF103473">
    <property type="entry name" value="MFS general substrate transporter"/>
    <property type="match status" value="1"/>
</dbReference>
<dbReference type="InterPro" id="IPR050189">
    <property type="entry name" value="MFS_Efflux_Transporters"/>
</dbReference>
<feature type="transmembrane region" description="Helical" evidence="7">
    <location>
        <begin position="377"/>
        <end position="398"/>
    </location>
</feature>
<dbReference type="EMBL" id="JAKNCJ010000002">
    <property type="protein sequence ID" value="MCL6423003.1"/>
    <property type="molecule type" value="Genomic_DNA"/>
</dbReference>
<feature type="transmembrane region" description="Helical" evidence="7">
    <location>
        <begin position="276"/>
        <end position="298"/>
    </location>
</feature>
<evidence type="ECO:0000256" key="5">
    <source>
        <dbReference type="ARBA" id="ARBA00023136"/>
    </source>
</evidence>
<keyword evidence="2" id="KW-1003">Cell membrane</keyword>
<dbReference type="PROSITE" id="PS50850">
    <property type="entry name" value="MFS"/>
    <property type="match status" value="1"/>
</dbReference>
<dbReference type="PANTHER" id="PTHR43124">
    <property type="entry name" value="PURINE EFFLUX PUMP PBUE"/>
    <property type="match status" value="1"/>
</dbReference>
<dbReference type="Pfam" id="PF07690">
    <property type="entry name" value="MFS_1"/>
    <property type="match status" value="1"/>
</dbReference>
<protein>
    <submittedName>
        <fullName evidence="9">MFS transporter</fullName>
    </submittedName>
</protein>
<dbReference type="PANTHER" id="PTHR43124:SF3">
    <property type="entry name" value="CHLORAMPHENICOL EFFLUX PUMP RV0191"/>
    <property type="match status" value="1"/>
</dbReference>
<feature type="transmembrane region" description="Helical" evidence="7">
    <location>
        <begin position="176"/>
        <end position="199"/>
    </location>
</feature>
<dbReference type="InterPro" id="IPR020846">
    <property type="entry name" value="MFS_dom"/>
</dbReference>
<dbReference type="Gene3D" id="1.20.1250.20">
    <property type="entry name" value="MFS general substrate transporter like domains"/>
    <property type="match status" value="2"/>
</dbReference>
<feature type="transmembrane region" description="Helical" evidence="7">
    <location>
        <begin position="246"/>
        <end position="270"/>
    </location>
</feature>
<gene>
    <name evidence="9" type="ORF">Bequi_06300</name>
</gene>
<dbReference type="CDD" id="cd17324">
    <property type="entry name" value="MFS_NepI_like"/>
    <property type="match status" value="1"/>
</dbReference>
<evidence type="ECO:0000256" key="3">
    <source>
        <dbReference type="ARBA" id="ARBA00022692"/>
    </source>
</evidence>
<reference evidence="9" key="1">
    <citation type="submission" date="2022-02" db="EMBL/GenBank/DDBJ databases">
        <authorList>
            <person name="Lee M."/>
            <person name="Kim S.-J."/>
            <person name="Jung M.-Y."/>
        </authorList>
    </citation>
    <scope>NUCLEOTIDE SEQUENCE</scope>
    <source>
        <strain evidence="9">JHP9</strain>
    </source>
</reference>
<feature type="region of interest" description="Disordered" evidence="6">
    <location>
        <begin position="1"/>
        <end position="31"/>
    </location>
</feature>
<feature type="domain" description="Major facilitator superfamily (MFS) profile" evidence="8">
    <location>
        <begin position="42"/>
        <end position="430"/>
    </location>
</feature>
<feature type="transmembrane region" description="Helical" evidence="7">
    <location>
        <begin position="310"/>
        <end position="330"/>
    </location>
</feature>
<proteinExistence type="predicted"/>
<evidence type="ECO:0000256" key="2">
    <source>
        <dbReference type="ARBA" id="ARBA00022475"/>
    </source>
</evidence>
<dbReference type="InterPro" id="IPR011701">
    <property type="entry name" value="MFS"/>
</dbReference>
<feature type="transmembrane region" description="Helical" evidence="7">
    <location>
        <begin position="404"/>
        <end position="425"/>
    </location>
</feature>
<evidence type="ECO:0000256" key="4">
    <source>
        <dbReference type="ARBA" id="ARBA00022989"/>
    </source>
</evidence>
<feature type="transmembrane region" description="Helical" evidence="7">
    <location>
        <begin position="336"/>
        <end position="356"/>
    </location>
</feature>
<comment type="caution">
    <text evidence="9">The sequence shown here is derived from an EMBL/GenBank/DDBJ whole genome shotgun (WGS) entry which is preliminary data.</text>
</comment>
<evidence type="ECO:0000256" key="7">
    <source>
        <dbReference type="SAM" id="Phobius"/>
    </source>
</evidence>
<evidence type="ECO:0000256" key="6">
    <source>
        <dbReference type="SAM" id="MobiDB-lite"/>
    </source>
</evidence>
<dbReference type="RefSeq" id="WP_249737100.1">
    <property type="nucleotide sequence ID" value="NZ_JAKNCJ010000002.1"/>
</dbReference>
<evidence type="ECO:0000313" key="9">
    <source>
        <dbReference type="EMBL" id="MCL6423003.1"/>
    </source>
</evidence>
<keyword evidence="3 7" id="KW-0812">Transmembrane</keyword>
<feature type="transmembrane region" description="Helical" evidence="7">
    <location>
        <begin position="117"/>
        <end position="136"/>
    </location>
</feature>
<feature type="transmembrane region" description="Helical" evidence="7">
    <location>
        <begin position="142"/>
        <end position="164"/>
    </location>
</feature>